<dbReference type="EMBL" id="AAWS01000017">
    <property type="protein sequence ID" value="EAY28185.1"/>
    <property type="molecule type" value="Genomic_DNA"/>
</dbReference>
<accession>A1ZN04</accession>
<evidence type="ECO:0008006" key="3">
    <source>
        <dbReference type="Google" id="ProtNLM"/>
    </source>
</evidence>
<proteinExistence type="predicted"/>
<organism evidence="1 2">
    <name type="scientific">Microscilla marina ATCC 23134</name>
    <dbReference type="NCBI Taxonomy" id="313606"/>
    <lineage>
        <taxon>Bacteria</taxon>
        <taxon>Pseudomonadati</taxon>
        <taxon>Bacteroidota</taxon>
        <taxon>Cytophagia</taxon>
        <taxon>Cytophagales</taxon>
        <taxon>Microscillaceae</taxon>
        <taxon>Microscilla</taxon>
    </lineage>
</organism>
<comment type="caution">
    <text evidence="1">The sequence shown here is derived from an EMBL/GenBank/DDBJ whole genome shotgun (WGS) entry which is preliminary data.</text>
</comment>
<keyword evidence="2" id="KW-1185">Reference proteome</keyword>
<dbReference type="AlphaFoldDB" id="A1ZN04"/>
<evidence type="ECO:0000313" key="2">
    <source>
        <dbReference type="Proteomes" id="UP000004095"/>
    </source>
</evidence>
<gene>
    <name evidence="1" type="ORF">M23134_03446</name>
</gene>
<reference evidence="1 2" key="1">
    <citation type="submission" date="2007-01" db="EMBL/GenBank/DDBJ databases">
        <authorList>
            <person name="Haygood M."/>
            <person name="Podell S."/>
            <person name="Anderson C."/>
            <person name="Hopkinson B."/>
            <person name="Roe K."/>
            <person name="Barbeau K."/>
            <person name="Gaasterland T."/>
            <person name="Ferriera S."/>
            <person name="Johnson J."/>
            <person name="Kravitz S."/>
            <person name="Beeson K."/>
            <person name="Sutton G."/>
            <person name="Rogers Y.-H."/>
            <person name="Friedman R."/>
            <person name="Frazier M."/>
            <person name="Venter J.C."/>
        </authorList>
    </citation>
    <scope>NUCLEOTIDE SEQUENCE [LARGE SCALE GENOMIC DNA]</scope>
    <source>
        <strain evidence="1 2">ATCC 23134</strain>
    </source>
</reference>
<sequence length="145" mass="16698">MPQKPETYFEHVTKFQIPVNAKDMVKYDTIKFMCDNKHDGKKMSDSPENLFPKISRNDAIEMINQADMAFEEQKYRKTIRLLGQALNAPLSDFDKGYILYLKGKAYHEIGNTAQACHQWSLAIELGLAHPTGVDLISEEYRKHCT</sequence>
<name>A1ZN04_MICM2</name>
<evidence type="ECO:0000313" key="1">
    <source>
        <dbReference type="EMBL" id="EAY28185.1"/>
    </source>
</evidence>
<dbReference type="SUPFAM" id="SSF48452">
    <property type="entry name" value="TPR-like"/>
    <property type="match status" value="1"/>
</dbReference>
<dbReference type="Gene3D" id="1.25.40.10">
    <property type="entry name" value="Tetratricopeptide repeat domain"/>
    <property type="match status" value="1"/>
</dbReference>
<dbReference type="InterPro" id="IPR011990">
    <property type="entry name" value="TPR-like_helical_dom_sf"/>
</dbReference>
<dbReference type="Proteomes" id="UP000004095">
    <property type="component" value="Unassembled WGS sequence"/>
</dbReference>
<protein>
    <recommendedName>
        <fullName evidence="3">Tetratricopeptide repeat domain protein</fullName>
    </recommendedName>
</protein>